<proteinExistence type="predicted"/>
<reference evidence="1 2" key="1">
    <citation type="journal article" date="2018" name="Nat. Biotechnol.">
        <title>A standardized bacterial taxonomy based on genome phylogeny substantially revises the tree of life.</title>
        <authorList>
            <person name="Parks D.H."/>
            <person name="Chuvochina M."/>
            <person name="Waite D.W."/>
            <person name="Rinke C."/>
            <person name="Skarshewski A."/>
            <person name="Chaumeil P.A."/>
            <person name="Hugenholtz P."/>
        </authorList>
    </citation>
    <scope>NUCLEOTIDE SEQUENCE [LARGE SCALE GENOMIC DNA]</scope>
    <source>
        <strain evidence="1">UBA10948</strain>
    </source>
</reference>
<evidence type="ECO:0000313" key="1">
    <source>
        <dbReference type="EMBL" id="HBK52894.1"/>
    </source>
</evidence>
<dbReference type="Proteomes" id="UP000263273">
    <property type="component" value="Unassembled WGS sequence"/>
</dbReference>
<dbReference type="AlphaFoldDB" id="A0A354YUN8"/>
<dbReference type="STRING" id="378794.GCA_001570625_02174"/>
<protein>
    <submittedName>
        <fullName evidence="1">Uncharacterized protein</fullName>
    </submittedName>
</protein>
<accession>A0A354YUN8</accession>
<evidence type="ECO:0000313" key="2">
    <source>
        <dbReference type="Proteomes" id="UP000263273"/>
    </source>
</evidence>
<name>A0A354YUN8_9FIRM</name>
<gene>
    <name evidence="1" type="ORF">DDZ44_03005</name>
</gene>
<dbReference type="EMBL" id="DNZF01000061">
    <property type="protein sequence ID" value="HBK52894.1"/>
    <property type="molecule type" value="Genomic_DNA"/>
</dbReference>
<comment type="caution">
    <text evidence="1">The sequence shown here is derived from an EMBL/GenBank/DDBJ whole genome shotgun (WGS) entry which is preliminary data.</text>
</comment>
<organism evidence="1 2">
    <name type="scientific">Syntrophomonas wolfei</name>
    <dbReference type="NCBI Taxonomy" id="863"/>
    <lineage>
        <taxon>Bacteria</taxon>
        <taxon>Bacillati</taxon>
        <taxon>Bacillota</taxon>
        <taxon>Clostridia</taxon>
        <taxon>Eubacteriales</taxon>
        <taxon>Syntrophomonadaceae</taxon>
        <taxon>Syntrophomonas</taxon>
    </lineage>
</organism>
<sequence length="164" mass="18700">MQGKNIKVKCRKVTADGKVSSYPSAWESSNQWSGGEKWSKNMALFLGIQNYLAEKRQAVNPRVKRSRTVILDNPFGKASSEHILDPVFFIAEQLGFQIVALTALAEGKFISDYFPIVYSCRLRPSTSPDKYLIAADKEIRHAYFQDHDPEALRRLGQQKQMELF</sequence>